<dbReference type="Pfam" id="PF02163">
    <property type="entry name" value="Peptidase_M50"/>
    <property type="match status" value="1"/>
</dbReference>
<feature type="transmembrane region" description="Helical" evidence="7">
    <location>
        <begin position="248"/>
        <end position="268"/>
    </location>
</feature>
<dbReference type="Pfam" id="PF25973">
    <property type="entry name" value="BSH_CzcB"/>
    <property type="match status" value="1"/>
</dbReference>
<dbReference type="GO" id="GO:0004222">
    <property type="term" value="F:metalloendopeptidase activity"/>
    <property type="evidence" value="ECO:0007669"/>
    <property type="project" value="InterPro"/>
</dbReference>
<feature type="transmembrane region" description="Helical" evidence="7">
    <location>
        <begin position="275"/>
        <end position="296"/>
    </location>
</feature>
<evidence type="ECO:0000256" key="2">
    <source>
        <dbReference type="ARBA" id="ARBA00004127"/>
    </source>
</evidence>
<evidence type="ECO:0000256" key="7">
    <source>
        <dbReference type="SAM" id="Phobius"/>
    </source>
</evidence>
<feature type="transmembrane region" description="Helical" evidence="7">
    <location>
        <begin position="209"/>
        <end position="228"/>
    </location>
</feature>
<evidence type="ECO:0000256" key="1">
    <source>
        <dbReference type="ARBA" id="ARBA00001947"/>
    </source>
</evidence>
<evidence type="ECO:0000259" key="9">
    <source>
        <dbReference type="Pfam" id="PF25973"/>
    </source>
</evidence>
<dbReference type="AlphaFoldDB" id="A0A4S1CBU2"/>
<keyword evidence="12" id="KW-1185">Reference proteome</keyword>
<dbReference type="InterPro" id="IPR058647">
    <property type="entry name" value="BSH_CzcB-like"/>
</dbReference>
<protein>
    <submittedName>
        <fullName evidence="10">HlyD family efflux transporter periplasmic adaptor subunit</fullName>
    </submittedName>
</protein>
<comment type="similarity">
    <text evidence="3">Belongs to the peptidase M50B family.</text>
</comment>
<gene>
    <name evidence="11" type="ORF">E4633_11270</name>
    <name evidence="10" type="ORF">E4633_15660</name>
</gene>
<keyword evidence="4 7" id="KW-0812">Transmembrane</keyword>
<feature type="transmembrane region" description="Helical" evidence="7">
    <location>
        <begin position="176"/>
        <end position="197"/>
    </location>
</feature>
<keyword evidence="5 7" id="KW-1133">Transmembrane helix</keyword>
<dbReference type="RefSeq" id="WP_135870327.1">
    <property type="nucleotide sequence ID" value="NZ_SRSC01000002.1"/>
</dbReference>
<dbReference type="Gene3D" id="2.40.50.100">
    <property type="match status" value="1"/>
</dbReference>
<dbReference type="PANTHER" id="PTHR13325">
    <property type="entry name" value="PROTEASE M50 MEMBRANE-BOUND TRANSCRIPTION FACTOR SITE 2 PROTEASE"/>
    <property type="match status" value="1"/>
</dbReference>
<feature type="domain" description="CzcB-like barrel-sandwich hybrid" evidence="9">
    <location>
        <begin position="450"/>
        <end position="574"/>
    </location>
</feature>
<evidence type="ECO:0000313" key="10">
    <source>
        <dbReference type="EMBL" id="TGU70440.1"/>
    </source>
</evidence>
<evidence type="ECO:0000313" key="12">
    <source>
        <dbReference type="Proteomes" id="UP000306416"/>
    </source>
</evidence>
<evidence type="ECO:0000259" key="8">
    <source>
        <dbReference type="Pfam" id="PF02163"/>
    </source>
</evidence>
<reference evidence="10 12" key="1">
    <citation type="submission" date="2019-04" db="EMBL/GenBank/DDBJ databases">
        <title>Geobacter oryzae sp. nov., ferric-reducing bacteria isolated from paddy soil.</title>
        <authorList>
            <person name="Xu Z."/>
            <person name="Masuda Y."/>
            <person name="Itoh H."/>
            <person name="Senoo K."/>
        </authorList>
    </citation>
    <scope>NUCLEOTIDE SEQUENCE [LARGE SCALE GENOMIC DNA]</scope>
    <source>
        <strain evidence="10 12">Red111</strain>
    </source>
</reference>
<name>A0A4S1CBU2_9BACT</name>
<evidence type="ECO:0000256" key="3">
    <source>
        <dbReference type="ARBA" id="ARBA00007931"/>
    </source>
</evidence>
<dbReference type="GO" id="GO:0016020">
    <property type="term" value="C:membrane"/>
    <property type="evidence" value="ECO:0007669"/>
    <property type="project" value="InterPro"/>
</dbReference>
<feature type="transmembrane region" description="Helical" evidence="7">
    <location>
        <begin position="140"/>
        <end position="164"/>
    </location>
</feature>
<evidence type="ECO:0000256" key="4">
    <source>
        <dbReference type="ARBA" id="ARBA00022692"/>
    </source>
</evidence>
<proteinExistence type="inferred from homology"/>
<dbReference type="EMBL" id="SRSC01000002">
    <property type="protein sequence ID" value="TGU72860.1"/>
    <property type="molecule type" value="Genomic_DNA"/>
</dbReference>
<feature type="transmembrane region" description="Helical" evidence="7">
    <location>
        <begin position="378"/>
        <end position="398"/>
    </location>
</feature>
<sequence length="703" mass="78003">MVNLALPPLRQELDLLPAPTAPDGSPGWTLHDPANNRYYLLAWPAFEILSRWHLGSVAAVLEAVRRETTLDATETDLAEVTTFLQRNFLLDLPSAAGTDYLVAAARARKLGGATWLLHNYLFFRVPLFRPQRFLDTTSPLVGWIYTKVFLLIALVAAALGLYLASRQWDLFAHAFTAYRGGEALFALWCIIPLAKVIHEFGHAFTAHRFGCRIPAMGVAFVVMTPMLFTDTNEVWKLTSRRQRLAVGAAGVLAELILALAALWAWLLLPDGPWRGAAFMLATTTLLMTIALNASPFMRFDGYFFLSDLLGIPNLHARSFAFGRWWLRERLFGLKDPPPEPASRGRRRFLVGFAYAVWAYRFSVFIGIALLVYHYFFKALGIFLFGIEIGWFVLLPFYREGADWWKMRDRITLNFALFTTLLLVAGVIALLVVPWQGDVAAPGVLLPAREQQVSAPRGGMLLQTADDGTAKVRRGELLAKLQVPELEAQIKKAGTSAATSAWQAARQSFDPQLLSQGMVPQRRYEVDRSEQAGLEGERNRLTLRAPFDGTIVARNDEIAPGVWVSAKEPLYLLADTAGNRIDSYVGERDLKWLQPGARARFLPDASEFGPVSCTVADIDRVNVPEIDDPMLASSSGGPLPTRPDARGAQIPQTPVFRVRLDNCAPHTVPLVPLRGVVHIEAQKQSLLGEITRNAAALLVRESNL</sequence>
<evidence type="ECO:0000313" key="11">
    <source>
        <dbReference type="EMBL" id="TGU72860.1"/>
    </source>
</evidence>
<feature type="domain" description="Peptidase M50" evidence="8">
    <location>
        <begin position="196"/>
        <end position="292"/>
    </location>
</feature>
<dbReference type="InterPro" id="IPR008915">
    <property type="entry name" value="Peptidase_M50"/>
</dbReference>
<organism evidence="10 12">
    <name type="scientific">Geomonas terrae</name>
    <dbReference type="NCBI Taxonomy" id="2562681"/>
    <lineage>
        <taxon>Bacteria</taxon>
        <taxon>Pseudomonadati</taxon>
        <taxon>Thermodesulfobacteriota</taxon>
        <taxon>Desulfuromonadia</taxon>
        <taxon>Geobacterales</taxon>
        <taxon>Geobacteraceae</taxon>
        <taxon>Geomonas</taxon>
    </lineage>
</organism>
<evidence type="ECO:0000256" key="5">
    <source>
        <dbReference type="ARBA" id="ARBA00022989"/>
    </source>
</evidence>
<comment type="cofactor">
    <cofactor evidence="1">
        <name>Zn(2+)</name>
        <dbReference type="ChEBI" id="CHEBI:29105"/>
    </cofactor>
</comment>
<comment type="subcellular location">
    <subcellularLocation>
        <location evidence="2">Endomembrane system</location>
        <topology evidence="2">Multi-pass membrane protein</topology>
    </subcellularLocation>
</comment>
<dbReference type="EMBL" id="SRSC01000004">
    <property type="protein sequence ID" value="TGU70440.1"/>
    <property type="molecule type" value="Genomic_DNA"/>
</dbReference>
<dbReference type="Proteomes" id="UP000306416">
    <property type="component" value="Unassembled WGS sequence"/>
</dbReference>
<feature type="transmembrane region" description="Helical" evidence="7">
    <location>
        <begin position="347"/>
        <end position="372"/>
    </location>
</feature>
<dbReference type="GO" id="GO:0031293">
    <property type="term" value="P:membrane protein intracellular domain proteolysis"/>
    <property type="evidence" value="ECO:0007669"/>
    <property type="project" value="TreeGrafter"/>
</dbReference>
<evidence type="ECO:0000256" key="6">
    <source>
        <dbReference type="ARBA" id="ARBA00023136"/>
    </source>
</evidence>
<keyword evidence="6 7" id="KW-0472">Membrane</keyword>
<feature type="transmembrane region" description="Helical" evidence="7">
    <location>
        <begin position="410"/>
        <end position="434"/>
    </location>
</feature>
<dbReference type="InterPro" id="IPR001193">
    <property type="entry name" value="MBTPS2"/>
</dbReference>
<accession>A0A4S1CBU2</accession>
<dbReference type="GO" id="GO:0012505">
    <property type="term" value="C:endomembrane system"/>
    <property type="evidence" value="ECO:0007669"/>
    <property type="project" value="UniProtKB-SubCell"/>
</dbReference>
<dbReference type="GO" id="GO:0005737">
    <property type="term" value="C:cytoplasm"/>
    <property type="evidence" value="ECO:0007669"/>
    <property type="project" value="TreeGrafter"/>
</dbReference>
<comment type="caution">
    <text evidence="10">The sequence shown here is derived from an EMBL/GenBank/DDBJ whole genome shotgun (WGS) entry which is preliminary data.</text>
</comment>
<dbReference type="PANTHER" id="PTHR13325:SF3">
    <property type="entry name" value="MEMBRANE-BOUND TRANSCRIPTION FACTOR SITE-2 PROTEASE"/>
    <property type="match status" value="1"/>
</dbReference>